<proteinExistence type="predicted"/>
<feature type="compositionally biased region" description="Acidic residues" evidence="2">
    <location>
        <begin position="471"/>
        <end position="486"/>
    </location>
</feature>
<accession>A0A8H3UI95</accession>
<feature type="region of interest" description="Disordered" evidence="2">
    <location>
        <begin position="294"/>
        <end position="325"/>
    </location>
</feature>
<dbReference type="AlphaFoldDB" id="A0A8H3UI95"/>
<evidence type="ECO:0000313" key="3">
    <source>
        <dbReference type="EMBL" id="KAE9969708.1"/>
    </source>
</evidence>
<gene>
    <name evidence="3" type="ORF">BLS_005244</name>
</gene>
<keyword evidence="1" id="KW-0175">Coiled coil</keyword>
<organism evidence="3 4">
    <name type="scientific">Venturia inaequalis</name>
    <name type="common">Apple scab fungus</name>
    <dbReference type="NCBI Taxonomy" id="5025"/>
    <lineage>
        <taxon>Eukaryota</taxon>
        <taxon>Fungi</taxon>
        <taxon>Dikarya</taxon>
        <taxon>Ascomycota</taxon>
        <taxon>Pezizomycotina</taxon>
        <taxon>Dothideomycetes</taxon>
        <taxon>Pleosporomycetidae</taxon>
        <taxon>Venturiales</taxon>
        <taxon>Venturiaceae</taxon>
        <taxon>Venturia</taxon>
    </lineage>
</organism>
<evidence type="ECO:0000256" key="2">
    <source>
        <dbReference type="SAM" id="MobiDB-lite"/>
    </source>
</evidence>
<feature type="coiled-coil region" evidence="1">
    <location>
        <begin position="105"/>
        <end position="153"/>
    </location>
</feature>
<dbReference type="PANTHER" id="PTHR42041">
    <property type="entry name" value="DNA ENDONUCLEASE ACTIVATOR CTP1 C-TERMINAL DOMAIN-CONTAINING PROTEIN"/>
    <property type="match status" value="1"/>
</dbReference>
<sequence length="611" mass="69270">MEPPPKFASPGTPLFPLSPERVNGSRPPYNGHVPTSTSQLEFGKPSLATSMGAADPFIFNPSSPKSPAKHSRNNSSTSDALVQGMVARFDGLTVRDYKATSDQAVKRAEMAREMAELERDKLKREMGTREEELRKTKEEGRKLRKEVEDGRERERKISKRVDVLMGELHRSKEMHDHAIGVYEKEVKKSRKEAFKASSSLVKLQEELKATRNSLRITQTGFESEKLKSSKREQEAFTAQYQLVGLQEELEKARELIKVIEEERNTLKTSLHGEEVARIAAEGMIALPAMQDGDEEDLLHSPRKSPHKSPWKTPRETQVDSEDKENVMPKKAVELRALHEELILERRLRERAQEQVEFMKMECQFECCSCRIAEKAGQAYVHDNSYAAEIERIKKQVPQMTPPPSVGDEDEQMEEVLREETPPSPTRSIKIETFTQKMEITVADAPLTPADDLDYMHTDLHLRELRSSTVQPDEEAVEDEQEDEPESPQEAPRTPHNHAIRTITHTTTIPIMFSPFPTRNESHIPKTPLTIGHPPMSRAPDSPFVPPSAFKADGTLDREAALAQIRERRGRARSIALGQATPKKQMVEGVGRRDIKCERLLNEYGGVEVVRY</sequence>
<dbReference type="PANTHER" id="PTHR42041:SF1">
    <property type="entry name" value="DNA ENDONUCLEASE ACTIVATOR CTP1 C-TERMINAL DOMAIN-CONTAINING PROTEIN"/>
    <property type="match status" value="1"/>
</dbReference>
<dbReference type="EMBL" id="WNWQ01000358">
    <property type="protein sequence ID" value="KAE9969708.1"/>
    <property type="molecule type" value="Genomic_DNA"/>
</dbReference>
<evidence type="ECO:0000256" key="1">
    <source>
        <dbReference type="SAM" id="Coils"/>
    </source>
</evidence>
<feature type="coiled-coil region" evidence="1">
    <location>
        <begin position="242"/>
        <end position="269"/>
    </location>
</feature>
<reference evidence="3 4" key="1">
    <citation type="submission" date="2019-11" db="EMBL/GenBank/DDBJ databases">
        <title>Venturia inaequalis Genome Resource.</title>
        <authorList>
            <person name="Lichtner F.J."/>
        </authorList>
    </citation>
    <scope>NUCLEOTIDE SEQUENCE [LARGE SCALE GENOMIC DNA]</scope>
    <source>
        <strain evidence="3">Bline_iso_100314</strain>
    </source>
</reference>
<comment type="caution">
    <text evidence="3">The sequence shown here is derived from an EMBL/GenBank/DDBJ whole genome shotgun (WGS) entry which is preliminary data.</text>
</comment>
<feature type="region of interest" description="Disordered" evidence="2">
    <location>
        <begin position="1"/>
        <end position="79"/>
    </location>
</feature>
<protein>
    <submittedName>
        <fullName evidence="3">Uncharacterized protein</fullName>
    </submittedName>
</protein>
<feature type="region of interest" description="Disordered" evidence="2">
    <location>
        <begin position="466"/>
        <end position="498"/>
    </location>
</feature>
<feature type="compositionally biased region" description="Basic residues" evidence="2">
    <location>
        <begin position="300"/>
        <end position="309"/>
    </location>
</feature>
<dbReference type="Proteomes" id="UP000433883">
    <property type="component" value="Unassembled WGS sequence"/>
</dbReference>
<name>A0A8H3UI95_VENIN</name>
<evidence type="ECO:0000313" key="4">
    <source>
        <dbReference type="Proteomes" id="UP000433883"/>
    </source>
</evidence>